<sequence length="315" mass="36485">MLHRSGHERRFLIDDHHPRRLFITISFGRFATDEVDVVDTFPPGPLSSPLVLHSCDVVTPLYRKIPDKRNSQVSTSAPRCNFTAIIICTCRTLAFFQLLNCAHSISTFSHKFLNEPDSLGNETMNVNFVLVRKTLSYYWWTEVVLEWSIAGRDSVHNVRLCMQNVNLSSFVRYSCRRRDGDPAASSSSCQKSYVVKPPHPVFYRDRPNNNRWLALLPSGRTLNLPTWGATEKAPGKHDRSRKHHRFRTKQVVKRRKHKEGRVFFLGFSSFQRPLFKFFRTPNEEQLKSFWGIVSGRPGISPLNRNAQQFRVPRGQ</sequence>
<evidence type="ECO:0000313" key="2">
    <source>
        <dbReference type="Proteomes" id="UP000719412"/>
    </source>
</evidence>
<protein>
    <submittedName>
        <fullName evidence="1">Uncharacterized protein</fullName>
    </submittedName>
</protein>
<dbReference type="Proteomes" id="UP000719412">
    <property type="component" value="Unassembled WGS sequence"/>
</dbReference>
<keyword evidence="2" id="KW-1185">Reference proteome</keyword>
<dbReference type="EMBL" id="JABDTM020014634">
    <property type="protein sequence ID" value="KAH0819422.1"/>
    <property type="molecule type" value="Genomic_DNA"/>
</dbReference>
<organism evidence="1 2">
    <name type="scientific">Tenebrio molitor</name>
    <name type="common">Yellow mealworm beetle</name>
    <dbReference type="NCBI Taxonomy" id="7067"/>
    <lineage>
        <taxon>Eukaryota</taxon>
        <taxon>Metazoa</taxon>
        <taxon>Ecdysozoa</taxon>
        <taxon>Arthropoda</taxon>
        <taxon>Hexapoda</taxon>
        <taxon>Insecta</taxon>
        <taxon>Pterygota</taxon>
        <taxon>Neoptera</taxon>
        <taxon>Endopterygota</taxon>
        <taxon>Coleoptera</taxon>
        <taxon>Polyphaga</taxon>
        <taxon>Cucujiformia</taxon>
        <taxon>Tenebrionidae</taxon>
        <taxon>Tenebrio</taxon>
    </lineage>
</organism>
<evidence type="ECO:0000313" key="1">
    <source>
        <dbReference type="EMBL" id="KAH0819422.1"/>
    </source>
</evidence>
<name>A0A8J6HRP7_TENMO</name>
<reference evidence="1" key="2">
    <citation type="submission" date="2021-08" db="EMBL/GenBank/DDBJ databases">
        <authorList>
            <person name="Eriksson T."/>
        </authorList>
    </citation>
    <scope>NUCLEOTIDE SEQUENCE</scope>
    <source>
        <strain evidence="1">Stoneville</strain>
        <tissue evidence="1">Whole head</tissue>
    </source>
</reference>
<gene>
    <name evidence="1" type="ORF">GEV33_003369</name>
</gene>
<accession>A0A8J6HRP7</accession>
<comment type="caution">
    <text evidence="1">The sequence shown here is derived from an EMBL/GenBank/DDBJ whole genome shotgun (WGS) entry which is preliminary data.</text>
</comment>
<reference evidence="1" key="1">
    <citation type="journal article" date="2020" name="J Insects Food Feed">
        <title>The yellow mealworm (Tenebrio molitor) genome: a resource for the emerging insects as food and feed industry.</title>
        <authorList>
            <person name="Eriksson T."/>
            <person name="Andere A."/>
            <person name="Kelstrup H."/>
            <person name="Emery V."/>
            <person name="Picard C."/>
        </authorList>
    </citation>
    <scope>NUCLEOTIDE SEQUENCE</scope>
    <source>
        <strain evidence="1">Stoneville</strain>
        <tissue evidence="1">Whole head</tissue>
    </source>
</reference>
<proteinExistence type="predicted"/>
<dbReference type="AlphaFoldDB" id="A0A8J6HRP7"/>